<evidence type="ECO:0000256" key="6">
    <source>
        <dbReference type="ARBA" id="ARBA00044550"/>
    </source>
</evidence>
<dbReference type="PROSITE" id="PS51194">
    <property type="entry name" value="HELICASE_CTER"/>
    <property type="match status" value="1"/>
</dbReference>
<feature type="domain" description="Helicase C-terminal" evidence="8">
    <location>
        <begin position="219"/>
        <end position="367"/>
    </location>
</feature>
<dbReference type="PANTHER" id="PTHR13710">
    <property type="entry name" value="DNA HELICASE RECQ FAMILY MEMBER"/>
    <property type="match status" value="1"/>
</dbReference>
<reference evidence="9" key="1">
    <citation type="submission" date="2016-04" db="EMBL/GenBank/DDBJ databases">
        <authorList>
            <person name="Evans L.H."/>
            <person name="Alamgir A."/>
            <person name="Owens N."/>
            <person name="Weber N.D."/>
            <person name="Virtaneva K."/>
            <person name="Barbian K."/>
            <person name="Babar A."/>
            <person name="Rosenke K."/>
        </authorList>
    </citation>
    <scope>NUCLEOTIDE SEQUENCE</scope>
    <source>
        <strain evidence="9">Nono1</strain>
    </source>
</reference>
<evidence type="ECO:0000259" key="8">
    <source>
        <dbReference type="PROSITE" id="PS51194"/>
    </source>
</evidence>
<dbReference type="NCBIfam" id="TIGR00614">
    <property type="entry name" value="recQ_fam"/>
    <property type="match status" value="1"/>
</dbReference>
<dbReference type="Pfam" id="PF16124">
    <property type="entry name" value="RecQ_Zn_bind"/>
    <property type="match status" value="1"/>
</dbReference>
<dbReference type="InterPro" id="IPR036388">
    <property type="entry name" value="WH-like_DNA-bd_sf"/>
</dbReference>
<dbReference type="GO" id="GO:0016787">
    <property type="term" value="F:hydrolase activity"/>
    <property type="evidence" value="ECO:0007669"/>
    <property type="project" value="UniProtKB-KW"/>
</dbReference>
<dbReference type="CDD" id="cd17920">
    <property type="entry name" value="DEXHc_RecQ"/>
    <property type="match status" value="1"/>
</dbReference>
<dbReference type="Gene3D" id="3.40.50.300">
    <property type="entry name" value="P-loop containing nucleotide triphosphate hydrolases"/>
    <property type="match status" value="2"/>
</dbReference>
<dbReference type="RefSeq" id="WP_311132296.1">
    <property type="nucleotide sequence ID" value="NZ_CP084058.1"/>
</dbReference>
<dbReference type="AlphaFoldDB" id="A0A1M4E5L8"/>
<dbReference type="InterPro" id="IPR032284">
    <property type="entry name" value="RecQ_Zn-bd"/>
</dbReference>
<dbReference type="InterPro" id="IPR011545">
    <property type="entry name" value="DEAD/DEAH_box_helicase_dom"/>
</dbReference>
<gene>
    <name evidence="9" type="ORF">BN4615_P3657</name>
</gene>
<evidence type="ECO:0000259" key="7">
    <source>
        <dbReference type="PROSITE" id="PS51192"/>
    </source>
</evidence>
<evidence type="ECO:0000256" key="2">
    <source>
        <dbReference type="ARBA" id="ARBA00022801"/>
    </source>
</evidence>
<dbReference type="InterPro" id="IPR004589">
    <property type="entry name" value="DNA_helicase_ATP-dep_RecQ"/>
</dbReference>
<keyword evidence="1" id="KW-0547">Nucleotide-binding</keyword>
<dbReference type="GO" id="GO:0005524">
    <property type="term" value="F:ATP binding"/>
    <property type="evidence" value="ECO:0007669"/>
    <property type="project" value="UniProtKB-KW"/>
</dbReference>
<dbReference type="SMART" id="SM00490">
    <property type="entry name" value="HELICc"/>
    <property type="match status" value="1"/>
</dbReference>
<dbReference type="Pfam" id="PF00271">
    <property type="entry name" value="Helicase_C"/>
    <property type="match status" value="1"/>
</dbReference>
<dbReference type="PANTHER" id="PTHR13710:SF150">
    <property type="entry name" value="ATP-DEPENDENT DNA HELICASE RECQ"/>
    <property type="match status" value="1"/>
</dbReference>
<feature type="domain" description="Helicase ATP-binding" evidence="7">
    <location>
        <begin position="29"/>
        <end position="197"/>
    </location>
</feature>
<dbReference type="SMART" id="SM00487">
    <property type="entry name" value="DEXDc"/>
    <property type="match status" value="1"/>
</dbReference>
<dbReference type="EMBL" id="LT559118">
    <property type="protein sequence ID" value="SBO94141.1"/>
    <property type="molecule type" value="Genomic_DNA"/>
</dbReference>
<dbReference type="Gene3D" id="1.10.10.10">
    <property type="entry name" value="Winged helix-like DNA-binding domain superfamily/Winged helix DNA-binding domain"/>
    <property type="match status" value="1"/>
</dbReference>
<dbReference type="GO" id="GO:0005737">
    <property type="term" value="C:cytoplasm"/>
    <property type="evidence" value="ECO:0007669"/>
    <property type="project" value="TreeGrafter"/>
</dbReference>
<dbReference type="GO" id="GO:0043138">
    <property type="term" value="F:3'-5' DNA helicase activity"/>
    <property type="evidence" value="ECO:0007669"/>
    <property type="project" value="TreeGrafter"/>
</dbReference>
<proteinExistence type="predicted"/>
<dbReference type="SUPFAM" id="SSF52540">
    <property type="entry name" value="P-loop containing nucleoside triphosphate hydrolases"/>
    <property type="match status" value="1"/>
</dbReference>
<dbReference type="InterPro" id="IPR001650">
    <property type="entry name" value="Helicase_C-like"/>
</dbReference>
<keyword evidence="3 9" id="KW-0347">Helicase</keyword>
<organism evidence="9">
    <name type="scientific">Nonomuraea gerenzanensis</name>
    <dbReference type="NCBI Taxonomy" id="93944"/>
    <lineage>
        <taxon>Bacteria</taxon>
        <taxon>Bacillati</taxon>
        <taxon>Actinomycetota</taxon>
        <taxon>Actinomycetes</taxon>
        <taxon>Streptosporangiales</taxon>
        <taxon>Streptosporangiaceae</taxon>
        <taxon>Nonomuraea</taxon>
    </lineage>
</organism>
<dbReference type="GO" id="GO:0005694">
    <property type="term" value="C:chromosome"/>
    <property type="evidence" value="ECO:0007669"/>
    <property type="project" value="TreeGrafter"/>
</dbReference>
<keyword evidence="4" id="KW-0067">ATP-binding</keyword>
<accession>A0A1M4E5L8</accession>
<dbReference type="GO" id="GO:0003676">
    <property type="term" value="F:nucleic acid binding"/>
    <property type="evidence" value="ECO:0007669"/>
    <property type="project" value="InterPro"/>
</dbReference>
<evidence type="ECO:0000256" key="5">
    <source>
        <dbReference type="ARBA" id="ARBA00044535"/>
    </source>
</evidence>
<evidence type="ECO:0000256" key="1">
    <source>
        <dbReference type="ARBA" id="ARBA00022741"/>
    </source>
</evidence>
<evidence type="ECO:0000256" key="4">
    <source>
        <dbReference type="ARBA" id="ARBA00022840"/>
    </source>
</evidence>
<dbReference type="Pfam" id="PF00270">
    <property type="entry name" value="DEAD"/>
    <property type="match status" value="1"/>
</dbReference>
<dbReference type="GO" id="GO:0006310">
    <property type="term" value="P:DNA recombination"/>
    <property type="evidence" value="ECO:0007669"/>
    <property type="project" value="InterPro"/>
</dbReference>
<dbReference type="GO" id="GO:0009378">
    <property type="term" value="F:four-way junction helicase activity"/>
    <property type="evidence" value="ECO:0007669"/>
    <property type="project" value="TreeGrafter"/>
</dbReference>
<dbReference type="GO" id="GO:0006281">
    <property type="term" value="P:DNA repair"/>
    <property type="evidence" value="ECO:0007669"/>
    <property type="project" value="TreeGrafter"/>
</dbReference>
<sequence>MSEVGAECERVARQALGLTDLRPGQLAAMTALAQGRDALVVMPTGGGKSAIYQVPALLLPGPTVVVSPLIALQRDQVEALRERDEEAVSLNAGTSAGERRTTFESLRAGKTEFLFCAPEQLARPDVVRDLAAARPSLLVVDEAHLISSWGHDFRPDYLRLGAVAEALGRPPIAALTATAAPPVRVEIAERLGLRYPLEIVQGFDRPNISLAVRRMLDDPAPEIVAAVGEETGPGIVYTAVRRQTGRLSELLTGEGVRAAAYHAGLRRSERDDVHGRFMAGDLDVVVATSAFGMGIDKPDVRFVLHAEVPGSPDAYYQEIGRAGRDGEPARAVLFYRPEDLGLQRYFTAAVPDLETLTGLARAIAEAGAGADRKTLRARTGLSPRRLTLLLDLLERAGAVRLGPRRIEPVPGAPDPEAVADLARELAERRRDVERTRLEMMRHYAETDDCRRRFLLGYFGEQLAEPCGNCDTCLAGTADRQREETGPFLPHARVEHRTWGAGEVVQRGEDRLTVLFDTAGYRELQLDAVLEQGLLTETP</sequence>
<name>A0A1M4E5L8_9ACTN</name>
<evidence type="ECO:0000256" key="3">
    <source>
        <dbReference type="ARBA" id="ARBA00022806"/>
    </source>
</evidence>
<dbReference type="InterPro" id="IPR014001">
    <property type="entry name" value="Helicase_ATP-bd"/>
</dbReference>
<evidence type="ECO:0000313" key="9">
    <source>
        <dbReference type="EMBL" id="SBO94141.1"/>
    </source>
</evidence>
<protein>
    <recommendedName>
        <fullName evidence="5">ATP-dependent DNA helicase RecQ</fullName>
    </recommendedName>
    <alternativeName>
        <fullName evidence="6">DNA 3'-5' helicase RecQ</fullName>
    </alternativeName>
</protein>
<dbReference type="InterPro" id="IPR027417">
    <property type="entry name" value="P-loop_NTPase"/>
</dbReference>
<keyword evidence="2" id="KW-0378">Hydrolase</keyword>
<dbReference type="PROSITE" id="PS51192">
    <property type="entry name" value="HELICASE_ATP_BIND_1"/>
    <property type="match status" value="1"/>
</dbReference>